<dbReference type="SUPFAM" id="SSF49723">
    <property type="entry name" value="Lipase/lipooxygenase domain (PLAT/LH2 domain)"/>
    <property type="match status" value="1"/>
</dbReference>
<protein>
    <recommendedName>
        <fullName evidence="8">Polycystic kidney disease protein 1-like 2</fullName>
    </recommendedName>
</protein>
<feature type="domain" description="PKD" evidence="4">
    <location>
        <begin position="768"/>
        <end position="820"/>
    </location>
</feature>
<dbReference type="EMBL" id="JAODUP010000443">
    <property type="protein sequence ID" value="KAK2149648.1"/>
    <property type="molecule type" value="Genomic_DNA"/>
</dbReference>
<feature type="transmembrane region" description="Helical" evidence="3">
    <location>
        <begin position="2154"/>
        <end position="2182"/>
    </location>
</feature>
<feature type="domain" description="PLAT" evidence="5">
    <location>
        <begin position="1892"/>
        <end position="2011"/>
    </location>
</feature>
<dbReference type="InterPro" id="IPR051223">
    <property type="entry name" value="Polycystin"/>
</dbReference>
<dbReference type="Proteomes" id="UP001208570">
    <property type="component" value="Unassembled WGS sequence"/>
</dbReference>
<dbReference type="PANTHER" id="PTHR10877">
    <property type="entry name" value="POLYCYSTIN FAMILY MEMBER"/>
    <property type="match status" value="1"/>
</dbReference>
<evidence type="ECO:0000256" key="2">
    <source>
        <dbReference type="SAM" id="MobiDB-lite"/>
    </source>
</evidence>
<dbReference type="InterPro" id="IPR022409">
    <property type="entry name" value="PKD/Chitinase_dom"/>
</dbReference>
<dbReference type="InterPro" id="IPR036392">
    <property type="entry name" value="PLAT/LH2_dom_sf"/>
</dbReference>
<evidence type="ECO:0000259" key="4">
    <source>
        <dbReference type="PROSITE" id="PS50093"/>
    </source>
</evidence>
<feature type="region of interest" description="Disordered" evidence="2">
    <location>
        <begin position="1588"/>
        <end position="1610"/>
    </location>
</feature>
<evidence type="ECO:0000313" key="6">
    <source>
        <dbReference type="EMBL" id="KAK2149648.1"/>
    </source>
</evidence>
<dbReference type="Pfam" id="PF02010">
    <property type="entry name" value="REJ"/>
    <property type="match status" value="1"/>
</dbReference>
<evidence type="ECO:0008006" key="8">
    <source>
        <dbReference type="Google" id="ProtNLM"/>
    </source>
</evidence>
<dbReference type="PANTHER" id="PTHR10877:SF194">
    <property type="entry name" value="LOCATION OF VULVA DEFECTIVE 1"/>
    <property type="match status" value="1"/>
</dbReference>
<dbReference type="InterPro" id="IPR035986">
    <property type="entry name" value="PKD_dom_sf"/>
</dbReference>
<dbReference type="InterPro" id="IPR002859">
    <property type="entry name" value="PKD/REJ-like"/>
</dbReference>
<evidence type="ECO:0000256" key="1">
    <source>
        <dbReference type="PROSITE-ProRule" id="PRU00152"/>
    </source>
</evidence>
<dbReference type="SUPFAM" id="SSF49299">
    <property type="entry name" value="PKD domain"/>
    <property type="match status" value="3"/>
</dbReference>
<dbReference type="Gene3D" id="2.60.40.10">
    <property type="entry name" value="Immunoglobulins"/>
    <property type="match status" value="1"/>
</dbReference>
<name>A0AAD9MZ93_9ANNE</name>
<feature type="domain" description="PKD" evidence="4">
    <location>
        <begin position="479"/>
        <end position="549"/>
    </location>
</feature>
<feature type="transmembrane region" description="Helical" evidence="3">
    <location>
        <begin position="1849"/>
        <end position="1867"/>
    </location>
</feature>
<feature type="transmembrane region" description="Helical" evidence="3">
    <location>
        <begin position="2054"/>
        <end position="2075"/>
    </location>
</feature>
<keyword evidence="7" id="KW-1185">Reference proteome</keyword>
<evidence type="ECO:0000259" key="5">
    <source>
        <dbReference type="PROSITE" id="PS50095"/>
    </source>
</evidence>
<dbReference type="PROSITE" id="PS50095">
    <property type="entry name" value="PLAT"/>
    <property type="match status" value="1"/>
</dbReference>
<dbReference type="GO" id="GO:0005929">
    <property type="term" value="C:cilium"/>
    <property type="evidence" value="ECO:0007669"/>
    <property type="project" value="UniProtKB-ARBA"/>
</dbReference>
<evidence type="ECO:0000256" key="3">
    <source>
        <dbReference type="SAM" id="Phobius"/>
    </source>
</evidence>
<dbReference type="Pfam" id="PF00801">
    <property type="entry name" value="PKD"/>
    <property type="match status" value="2"/>
</dbReference>
<organism evidence="6 7">
    <name type="scientific">Paralvinella palmiformis</name>
    <dbReference type="NCBI Taxonomy" id="53620"/>
    <lineage>
        <taxon>Eukaryota</taxon>
        <taxon>Metazoa</taxon>
        <taxon>Spiralia</taxon>
        <taxon>Lophotrochozoa</taxon>
        <taxon>Annelida</taxon>
        <taxon>Polychaeta</taxon>
        <taxon>Sedentaria</taxon>
        <taxon>Canalipalpata</taxon>
        <taxon>Terebellida</taxon>
        <taxon>Terebelliformia</taxon>
        <taxon>Alvinellidae</taxon>
        <taxon>Paralvinella</taxon>
    </lineage>
</organism>
<dbReference type="Pfam" id="PF01477">
    <property type="entry name" value="PLAT"/>
    <property type="match status" value="1"/>
</dbReference>
<dbReference type="InterPro" id="IPR013783">
    <property type="entry name" value="Ig-like_fold"/>
</dbReference>
<comment type="caution">
    <text evidence="1">Lacks conserved residue(s) required for the propagation of feature annotation.</text>
</comment>
<proteinExistence type="predicted"/>
<dbReference type="GO" id="GO:0005262">
    <property type="term" value="F:calcium channel activity"/>
    <property type="evidence" value="ECO:0007669"/>
    <property type="project" value="TreeGrafter"/>
</dbReference>
<dbReference type="GO" id="GO:0016020">
    <property type="term" value="C:membrane"/>
    <property type="evidence" value="ECO:0007669"/>
    <property type="project" value="TreeGrafter"/>
</dbReference>
<keyword evidence="3" id="KW-0812">Transmembrane</keyword>
<gene>
    <name evidence="6" type="ORF">LSH36_443g04077</name>
</gene>
<dbReference type="CDD" id="cd00146">
    <property type="entry name" value="PKD"/>
    <property type="match status" value="1"/>
</dbReference>
<dbReference type="PROSITE" id="PS50093">
    <property type="entry name" value="PKD"/>
    <property type="match status" value="2"/>
</dbReference>
<evidence type="ECO:0000313" key="7">
    <source>
        <dbReference type="Proteomes" id="UP001208570"/>
    </source>
</evidence>
<reference evidence="6" key="1">
    <citation type="journal article" date="2023" name="Mol. Biol. Evol.">
        <title>Third-Generation Sequencing Reveals the Adaptive Role of the Epigenome in Three Deep-Sea Polychaetes.</title>
        <authorList>
            <person name="Perez M."/>
            <person name="Aroh O."/>
            <person name="Sun Y."/>
            <person name="Lan Y."/>
            <person name="Juniper S.K."/>
            <person name="Young C.R."/>
            <person name="Angers B."/>
            <person name="Qian P.Y."/>
        </authorList>
    </citation>
    <scope>NUCLEOTIDE SEQUENCE</scope>
    <source>
        <strain evidence="6">P08H-3</strain>
    </source>
</reference>
<dbReference type="InterPro" id="IPR001024">
    <property type="entry name" value="PLAT/LH2_dom"/>
</dbReference>
<sequence length="2191" mass="241786">MSLTPYPIMSNIAFQTPVSCIFRIQPSMNPDVRVTGLHVTTEPVALGTETTFNMDINTGTNVLIFIDYGDNATFELVWFADRTRFQPLTITYNESGTYYTHFWAHSSYEVSSDSIIAQVEIKLQGTIDVNSGSHYTVSIMPGFCPKTTKFYASPPSPYDKIYVDFRSPGVFTTEVRITNSISIIHYSYEVRVGIPFQSISLKSTGPARSGSVVTFNVSMEHADVNCVFNFDNGFYTVVFEEYVLDDISVEMNYTTAKIYNVEVLCANAFNSSTAQLAVVVQDRIPSVEFTEVGPVVYVSKTGTLALHFSASNGTDIQFTGLCGTTACGSIGGLNGKTGNWTIRAPDLTTKDQDEVTVTLVATNLVSSVNASISVSIDTPITGCKFDDGTTHFKFGVTYDQSLSCEEGTRITFLLDNGGGSTLVAEVSDQLAETGSLSISTVGCVTQNFTGANRISASTATRLICIEHPLPTADSVTKIPTDVTANWNFGDSNTESAMVSFIEQDGQAIITSSHQYEAFGVFTVTCNLHNNVSDLYLVVNVSVGEPIVGLSLVPDVARGVVGTPTTFNVHVDKGSRVTFTLNFGDGHSSSCNRETGPWDRAMDMKIDHTYSSPDDTYLAEIRAVNEFGTVGPIEADGTMMILYRVPSLSLSTRSPSNSEPVGDVAFTVVQLSAASHVPSLPVSCAWTSDFAEDAVNRQIDRIVDGTFRAKYTGHVTKTGEHQLDVNCSNAASWNSTTITFTIRGIVVGLDVKTTDATVRVPVSINVSLSQGSSVNISINFGDDSPDFEQQLDTSNAVDVVHRFSAVGEYQINVTVRNEVSSLWQKVMINVTSPLPPILTLETNSPVELILGRPPARVHFRIPIKTSKRVPLVSVISADYGDGKGMQPSTGHSLIDDVTWYYDYSKPEFYDVQWRRLGEDKSTKREFAAGTPLQFVAEHEQGTGAQYNWTITDTEDNVVHNEVTSSSDMLYTLSDEGSYYVSVVADNGIANDEPGFPKAATTDVTMSETGIISELIYETEAVVGQYRFYSVQISDHYQTYVGTICMRFVLGDDTVWISSMLRYCLNVDPEVDELKYETPGSSEMLGVRYKFDKKGTKIIEATAMIETGKKFTIRGKVEVTGFCYRPVITRLALYAEMAYRRQDKIGISRKAFSVKLNCSEGGVNATYLLTNEQGEDVSNAMRVIGGAVNIAAFTLAYGLYNLRYEVTMHSAPTLTGSSRLQLEIVQSDIEVAFENGIYQMVSLNEKVELAVDVNNPDFPGERDKDVGLLWFCHQEDSQYKLGLGGCFNGGPGQLNVTPTEYNLTLDTTFMFSGKAYVITVRATRKGKMIDTIQKTIEIFKGKILPMEIRCVANCGDKINRDRGVFLNVLCDECTPDSIFEWSTTSSISLDSGLSRELHIGSEKLVEGLVVAVQVNVRSRIGEGKAKYEFGVNYAPRPGYCTSDVSEGDISTTFHLSCHDWEDDGWNKIDGTGFKKQDSAVMIYSYAYFDKFGNEHSLAGNNVQLPSGDPDKDYAVKMKGYVTDQYGAKSDISFTVRVKPVDNPYFLRDMTDQLAGGDMSTTMVNLESHLDTLNVVATEVLGMLNIDEAEEETTSVLEKPASNPEEQKSQEQDNARLQILDKAVDLFANIITSDVELSPVQTASLASSLSSVRLPKTALPNTMRSKILSSTIKISQQIGVGMGKSDQPIIELHTDTMSITRKKIDPRVNIGPPQVSVIDSKNTSSTALFMDTQSSQDLEVQMLTQEQVKPEDIPGNETTDSNVDSDTGMVYFAVNVQKKSAFSMNLAPDNTNDAATVDLSENTVLGSPQCIFMPQEGRKAFSSGFKVPTINPINFNKIFAHFAELLGDNNTVFITVFLILGVYIILAILARRYDRRDVEKWGVLPLQDNPKKATNFYKISVYTGLRNRAGTKSNIMFILTGDDADTGVRLLRDMKSRDFSRGSVRQFVLSTQYSLGALTFLRIWHDNGGKGDTASWFLDKIVVEDYQTGNKYYFLCGEWLAIDEGDGLINRILPVAGRDEITGFGHLFFDNTRRKLFDDHLWLSVISRPMRSNFTRLQRLTCIVCLLSTTMVSNAMVIKVGPITLSGATLLVSLFGSLTVIPVNTLILMLFRKHRPKDWPSDEALIDEMSGDADDRGKPELEEKKKKKKWWKGKYPLPYWCAYIGWTLAILFTLTSMMFIIFYSLDWGREKSNE</sequence>
<keyword evidence="3" id="KW-1133">Transmembrane helix</keyword>
<accession>A0AAD9MZ93</accession>
<dbReference type="SMART" id="SM00308">
    <property type="entry name" value="LH2"/>
    <property type="match status" value="1"/>
</dbReference>
<keyword evidence="3" id="KW-0472">Membrane</keyword>
<dbReference type="GO" id="GO:0050982">
    <property type="term" value="P:detection of mechanical stimulus"/>
    <property type="evidence" value="ECO:0007669"/>
    <property type="project" value="TreeGrafter"/>
</dbReference>
<dbReference type="InterPro" id="IPR000601">
    <property type="entry name" value="PKD_dom"/>
</dbReference>
<dbReference type="SMART" id="SM00089">
    <property type="entry name" value="PKD"/>
    <property type="match status" value="4"/>
</dbReference>
<comment type="caution">
    <text evidence="6">The sequence shown here is derived from an EMBL/GenBank/DDBJ whole genome shotgun (WGS) entry which is preliminary data.</text>
</comment>
<dbReference type="Gene3D" id="2.40.180.10">
    <property type="entry name" value="Catalase core domain"/>
    <property type="match status" value="1"/>
</dbReference>
<feature type="transmembrane region" description="Helical" evidence="3">
    <location>
        <begin position="2087"/>
        <end position="2108"/>
    </location>
</feature>